<dbReference type="RefSeq" id="WP_326834761.1">
    <property type="nucleotide sequence ID" value="NZ_CP142149.1"/>
</dbReference>
<name>A0ABZ1IE70_9PSEU</name>
<dbReference type="SMART" id="SM00345">
    <property type="entry name" value="HTH_GNTR"/>
    <property type="match status" value="1"/>
</dbReference>
<evidence type="ECO:0000256" key="4">
    <source>
        <dbReference type="SAM" id="MobiDB-lite"/>
    </source>
</evidence>
<dbReference type="SUPFAM" id="SSF48008">
    <property type="entry name" value="GntR ligand-binding domain-like"/>
    <property type="match status" value="1"/>
</dbReference>
<feature type="region of interest" description="Disordered" evidence="4">
    <location>
        <begin position="68"/>
        <end position="89"/>
    </location>
</feature>
<dbReference type="InterPro" id="IPR011711">
    <property type="entry name" value="GntR_C"/>
</dbReference>
<dbReference type="InterPro" id="IPR008920">
    <property type="entry name" value="TF_FadR/GntR_C"/>
</dbReference>
<evidence type="ECO:0000259" key="5">
    <source>
        <dbReference type="PROSITE" id="PS50949"/>
    </source>
</evidence>
<dbReference type="SUPFAM" id="SSF46785">
    <property type="entry name" value="Winged helix' DNA-binding domain"/>
    <property type="match status" value="1"/>
</dbReference>
<evidence type="ECO:0000313" key="6">
    <source>
        <dbReference type="EMBL" id="WSE31953.1"/>
    </source>
</evidence>
<protein>
    <submittedName>
        <fullName evidence="6">FCD domain-containing protein</fullName>
    </submittedName>
</protein>
<gene>
    <name evidence="6" type="ORF">VSH64_07495</name>
</gene>
<dbReference type="PANTHER" id="PTHR43537">
    <property type="entry name" value="TRANSCRIPTIONAL REGULATOR, GNTR FAMILY"/>
    <property type="match status" value="1"/>
</dbReference>
<dbReference type="SUPFAM" id="SSF46689">
    <property type="entry name" value="Homeodomain-like"/>
    <property type="match status" value="1"/>
</dbReference>
<dbReference type="Proteomes" id="UP001330812">
    <property type="component" value="Chromosome"/>
</dbReference>
<proteinExistence type="predicted"/>
<dbReference type="InterPro" id="IPR009057">
    <property type="entry name" value="Homeodomain-like_sf"/>
</dbReference>
<dbReference type="SMART" id="SM00895">
    <property type="entry name" value="FCD"/>
    <property type="match status" value="1"/>
</dbReference>
<evidence type="ECO:0000313" key="7">
    <source>
        <dbReference type="Proteomes" id="UP001330812"/>
    </source>
</evidence>
<keyword evidence="3" id="KW-0804">Transcription</keyword>
<keyword evidence="1" id="KW-0805">Transcription regulation</keyword>
<evidence type="ECO:0000256" key="3">
    <source>
        <dbReference type="ARBA" id="ARBA00023163"/>
    </source>
</evidence>
<dbReference type="Pfam" id="PF00392">
    <property type="entry name" value="GntR"/>
    <property type="match status" value="1"/>
</dbReference>
<dbReference type="CDD" id="cd07377">
    <property type="entry name" value="WHTH_GntR"/>
    <property type="match status" value="1"/>
</dbReference>
<reference evidence="6 7" key="1">
    <citation type="journal article" date="2015" name="Int. J. Syst. Evol. Microbiol.">
        <title>Amycolatopsis rhabdoformis sp. nov., an actinomycete isolated from a tropical forest soil.</title>
        <authorList>
            <person name="Souza W.R."/>
            <person name="Silva R.E."/>
            <person name="Goodfellow M."/>
            <person name="Busarakam K."/>
            <person name="Figueiro F.S."/>
            <person name="Ferreira D."/>
            <person name="Rodrigues-Filho E."/>
            <person name="Moraes L.A.B."/>
            <person name="Zucchi T.D."/>
        </authorList>
    </citation>
    <scope>NUCLEOTIDE SEQUENCE [LARGE SCALE GENOMIC DNA]</scope>
    <source>
        <strain evidence="6 7">NCIMB 14900</strain>
    </source>
</reference>
<feature type="domain" description="HTH gntR-type" evidence="5">
    <location>
        <begin position="150"/>
        <end position="217"/>
    </location>
</feature>
<dbReference type="PROSITE" id="PS50949">
    <property type="entry name" value="HTH_GNTR"/>
    <property type="match status" value="1"/>
</dbReference>
<dbReference type="InterPro" id="IPR000524">
    <property type="entry name" value="Tscrpt_reg_HTH_GntR"/>
</dbReference>
<dbReference type="InterPro" id="IPR036390">
    <property type="entry name" value="WH_DNA-bd_sf"/>
</dbReference>
<dbReference type="EMBL" id="CP142149">
    <property type="protein sequence ID" value="WSE31953.1"/>
    <property type="molecule type" value="Genomic_DNA"/>
</dbReference>
<keyword evidence="7" id="KW-1185">Reference proteome</keyword>
<dbReference type="Gene3D" id="1.20.120.530">
    <property type="entry name" value="GntR ligand-binding domain-like"/>
    <property type="match status" value="1"/>
</dbReference>
<dbReference type="Pfam" id="PF13565">
    <property type="entry name" value="HTH_32"/>
    <property type="match status" value="1"/>
</dbReference>
<keyword evidence="2" id="KW-0238">DNA-binding</keyword>
<evidence type="ECO:0000256" key="2">
    <source>
        <dbReference type="ARBA" id="ARBA00023125"/>
    </source>
</evidence>
<dbReference type="Gene3D" id="1.10.10.10">
    <property type="entry name" value="Winged helix-like DNA-binding domain superfamily/Winged helix DNA-binding domain"/>
    <property type="match status" value="1"/>
</dbReference>
<dbReference type="PANTHER" id="PTHR43537:SF45">
    <property type="entry name" value="GNTR FAMILY REGULATORY PROTEIN"/>
    <property type="match status" value="1"/>
</dbReference>
<dbReference type="InterPro" id="IPR036388">
    <property type="entry name" value="WH-like_DNA-bd_sf"/>
</dbReference>
<accession>A0ABZ1IE70</accession>
<evidence type="ECO:0000256" key="1">
    <source>
        <dbReference type="ARBA" id="ARBA00023015"/>
    </source>
</evidence>
<organism evidence="6 7">
    <name type="scientific">Amycolatopsis rhabdoformis</name>
    <dbReference type="NCBI Taxonomy" id="1448059"/>
    <lineage>
        <taxon>Bacteria</taxon>
        <taxon>Bacillati</taxon>
        <taxon>Actinomycetota</taxon>
        <taxon>Actinomycetes</taxon>
        <taxon>Pseudonocardiales</taxon>
        <taxon>Pseudonocardiaceae</taxon>
        <taxon>Amycolatopsis</taxon>
    </lineage>
</organism>
<dbReference type="Pfam" id="PF07729">
    <property type="entry name" value="FCD"/>
    <property type="match status" value="1"/>
</dbReference>
<sequence length="354" mass="38578">MTEDAAVRLSDAERSTLLGWASQDSGPLGLRSRIVLSCADGLDVHAVARRLGVNAATVAKWRDRFLRRGPDGLADAPRPGRPRSQDRAEAERLVLSAIAEARRGGEVPTTRSLARTVGLSQSTVSRIWREHRTPEPAPTRLSTPDRAGQGLLSDQVHQVLRQQIIDGDLRPGMRLVESAIARQLGTSQAPAREAIKRLVHEGLVSSLPHRGNYVAEISAEQAREVRDVRVVLEEFAARQATARVQPRTLRLLEESVDRMRAAATAGDIGAFREADITFHRDVCAASGNSFLARLWRTIEPNLWGLHVVGNPLYDGDWSAMAERHGDLVTALAAGDPDEAARLFGAHARGRASRG</sequence>